<dbReference type="Gene3D" id="3.40.30.10">
    <property type="entry name" value="Glutaredoxin"/>
    <property type="match status" value="1"/>
</dbReference>
<dbReference type="Pfam" id="PF13899">
    <property type="entry name" value="Thioredoxin_7"/>
    <property type="match status" value="1"/>
</dbReference>
<reference evidence="4 5" key="1">
    <citation type="submission" date="2020-08" db="EMBL/GenBank/DDBJ databases">
        <title>Genomic Encyclopedia of Type Strains, Phase IV (KMG-IV): sequencing the most valuable type-strain genomes for metagenomic binning, comparative biology and taxonomic classification.</title>
        <authorList>
            <person name="Goeker M."/>
        </authorList>
    </citation>
    <scope>NUCLEOTIDE SEQUENCE [LARGE SCALE GENOMIC DNA]</scope>
    <source>
        <strain evidence="4 5">YC6886</strain>
    </source>
</reference>
<evidence type="ECO:0000313" key="5">
    <source>
        <dbReference type="Proteomes" id="UP000557717"/>
    </source>
</evidence>
<organism evidence="4 5">
    <name type="scientific">Haloferula luteola</name>
    <dbReference type="NCBI Taxonomy" id="595692"/>
    <lineage>
        <taxon>Bacteria</taxon>
        <taxon>Pseudomonadati</taxon>
        <taxon>Verrucomicrobiota</taxon>
        <taxon>Verrucomicrobiia</taxon>
        <taxon>Verrucomicrobiales</taxon>
        <taxon>Verrucomicrobiaceae</taxon>
        <taxon>Haloferula</taxon>
    </lineage>
</organism>
<evidence type="ECO:0000256" key="2">
    <source>
        <dbReference type="SAM" id="SignalP"/>
    </source>
</evidence>
<dbReference type="PANTHER" id="PTHR15337:SF11">
    <property type="entry name" value="THIOREDOXIN DOMAIN-CONTAINING PROTEIN"/>
    <property type="match status" value="1"/>
</dbReference>
<gene>
    <name evidence="4" type="ORF">HNR46_002810</name>
</gene>
<dbReference type="InterPro" id="IPR051099">
    <property type="entry name" value="AGR/TXD"/>
</dbReference>
<keyword evidence="5" id="KW-1185">Reference proteome</keyword>
<proteinExistence type="predicted"/>
<dbReference type="AlphaFoldDB" id="A0A840VAI6"/>
<dbReference type="PANTHER" id="PTHR15337">
    <property type="entry name" value="ANTERIOR GRADIENT PROTEIN-RELATED"/>
    <property type="match status" value="1"/>
</dbReference>
<feature type="signal peptide" evidence="2">
    <location>
        <begin position="1"/>
        <end position="21"/>
    </location>
</feature>
<dbReference type="EMBL" id="JACHFD010000013">
    <property type="protein sequence ID" value="MBB5352564.1"/>
    <property type="molecule type" value="Genomic_DNA"/>
</dbReference>
<accession>A0A840VAI6</accession>
<evidence type="ECO:0000256" key="1">
    <source>
        <dbReference type="ARBA" id="ARBA00022729"/>
    </source>
</evidence>
<dbReference type="InterPro" id="IPR013766">
    <property type="entry name" value="Thioredoxin_domain"/>
</dbReference>
<dbReference type="InterPro" id="IPR036249">
    <property type="entry name" value="Thioredoxin-like_sf"/>
</dbReference>
<feature type="chain" id="PRO_5032608826" evidence="2">
    <location>
        <begin position="22"/>
        <end position="318"/>
    </location>
</feature>
<protein>
    <submittedName>
        <fullName evidence="4">Thioredoxin-related protein</fullName>
    </submittedName>
</protein>
<sequence>MKMKHVFHAALCAATLGTALAGGEGWTQDFEAAKAEAAKEKESLLIDFTGSDWCGWCIKLNEEVFQEDAFKEGIKDKFVLVELDYPRDTSKLSEETQEQNAKLQEAYAIQGFPTILLTDEEGRPFARTGYQEGGAEAYVKHLDELLKNRTTRDEAFEKASHLEGPEKANALISALDAMGLDDAVVGKFYGGVVDDIKAADPEDTTGFVKEMEAKERYAGFESKLNEFGQKGDHEGALSFTEETLKSGAFEGAEKQQIATIKAMILAQLGRFDDAATAFDEAKAVDPDSEMGQQIDGFKQRVAAMAEQGAEDHTGHDHD</sequence>
<evidence type="ECO:0000259" key="3">
    <source>
        <dbReference type="PROSITE" id="PS51352"/>
    </source>
</evidence>
<comment type="caution">
    <text evidence="4">The sequence shown here is derived from an EMBL/GenBank/DDBJ whole genome shotgun (WGS) entry which is preliminary data.</text>
</comment>
<dbReference type="Proteomes" id="UP000557717">
    <property type="component" value="Unassembled WGS sequence"/>
</dbReference>
<dbReference type="RefSeq" id="WP_184019701.1">
    <property type="nucleotide sequence ID" value="NZ_JACHFD010000013.1"/>
</dbReference>
<dbReference type="SUPFAM" id="SSF52833">
    <property type="entry name" value="Thioredoxin-like"/>
    <property type="match status" value="1"/>
</dbReference>
<feature type="domain" description="Thioredoxin" evidence="3">
    <location>
        <begin position="5"/>
        <end position="147"/>
    </location>
</feature>
<dbReference type="PROSITE" id="PS51352">
    <property type="entry name" value="THIOREDOXIN_2"/>
    <property type="match status" value="1"/>
</dbReference>
<name>A0A840VAI6_9BACT</name>
<keyword evidence="1 2" id="KW-0732">Signal</keyword>
<evidence type="ECO:0000313" key="4">
    <source>
        <dbReference type="EMBL" id="MBB5352564.1"/>
    </source>
</evidence>